<proteinExistence type="predicted"/>
<dbReference type="Gene3D" id="1.20.1160.11">
    <property type="entry name" value="Paired amphipathic helix"/>
    <property type="match status" value="1"/>
</dbReference>
<comment type="subcellular location">
    <subcellularLocation>
        <location evidence="1 4">Nucleus</location>
    </subcellularLocation>
</comment>
<dbReference type="Gramene" id="ERN15395">
    <property type="protein sequence ID" value="ERN15395"/>
    <property type="gene ID" value="AMTR_s00036p00199540"/>
</dbReference>
<evidence type="ECO:0000256" key="3">
    <source>
        <dbReference type="ARBA" id="ARBA00023242"/>
    </source>
</evidence>
<sequence length="126" mass="14191">MVSSREDGEPRRSNGPARGDLSGQPQEQSVGSQKLTTSDALAYLKAVKDLFQDQKEKYYEFLEIMKEFKAARIDTAGVIDRVKVLFKGHRNLILGFNTFLPKGYEITLPLEEEQATPTSDDNTNHI</sequence>
<accession>U5CZG8</accession>
<dbReference type="PANTHER" id="PTHR12346:SF0">
    <property type="entry name" value="SIN3A, ISOFORM G"/>
    <property type="match status" value="1"/>
</dbReference>
<protein>
    <recommendedName>
        <fullName evidence="8">Histone deacetylase interacting domain-containing protein</fullName>
    </recommendedName>
</protein>
<evidence type="ECO:0000256" key="4">
    <source>
        <dbReference type="PROSITE-ProRule" id="PRU00810"/>
    </source>
</evidence>
<gene>
    <name evidence="6" type="ORF">AMTR_s00036p00199540</name>
</gene>
<organism evidence="6 7">
    <name type="scientific">Amborella trichopoda</name>
    <dbReference type="NCBI Taxonomy" id="13333"/>
    <lineage>
        <taxon>Eukaryota</taxon>
        <taxon>Viridiplantae</taxon>
        <taxon>Streptophyta</taxon>
        <taxon>Embryophyta</taxon>
        <taxon>Tracheophyta</taxon>
        <taxon>Spermatophyta</taxon>
        <taxon>Magnoliopsida</taxon>
        <taxon>Amborellales</taxon>
        <taxon>Amborellaceae</taxon>
        <taxon>Amborella</taxon>
    </lineage>
</organism>
<evidence type="ECO:0000313" key="7">
    <source>
        <dbReference type="Proteomes" id="UP000017836"/>
    </source>
</evidence>
<dbReference type="HOGENOM" id="CLU_122143_0_0_1"/>
<dbReference type="InterPro" id="IPR036600">
    <property type="entry name" value="PAH_sf"/>
</dbReference>
<reference evidence="7" key="1">
    <citation type="journal article" date="2013" name="Science">
        <title>The Amborella genome and the evolution of flowering plants.</title>
        <authorList>
            <consortium name="Amborella Genome Project"/>
        </authorList>
    </citation>
    <scope>NUCLEOTIDE SEQUENCE [LARGE SCALE GENOMIC DNA]</scope>
</reference>
<evidence type="ECO:0000313" key="6">
    <source>
        <dbReference type="EMBL" id="ERN15395.1"/>
    </source>
</evidence>
<dbReference type="AlphaFoldDB" id="U5CZG8"/>
<dbReference type="OrthoDB" id="4728498at2759"/>
<dbReference type="GO" id="GO:0003714">
    <property type="term" value="F:transcription corepressor activity"/>
    <property type="evidence" value="ECO:0007669"/>
    <property type="project" value="InterPro"/>
</dbReference>
<evidence type="ECO:0000256" key="1">
    <source>
        <dbReference type="ARBA" id="ARBA00004123"/>
    </source>
</evidence>
<dbReference type="Pfam" id="PF02671">
    <property type="entry name" value="PAH"/>
    <property type="match status" value="1"/>
</dbReference>
<dbReference type="PROSITE" id="PS51477">
    <property type="entry name" value="PAH"/>
    <property type="match status" value="1"/>
</dbReference>
<dbReference type="Proteomes" id="UP000017836">
    <property type="component" value="Unassembled WGS sequence"/>
</dbReference>
<dbReference type="STRING" id="13333.U5CZG8"/>
<dbReference type="GO" id="GO:0005634">
    <property type="term" value="C:nucleus"/>
    <property type="evidence" value="ECO:0007669"/>
    <property type="project" value="UniProtKB-SubCell"/>
</dbReference>
<evidence type="ECO:0000256" key="5">
    <source>
        <dbReference type="SAM" id="MobiDB-lite"/>
    </source>
</evidence>
<dbReference type="SUPFAM" id="SSF47762">
    <property type="entry name" value="PAH2 domain"/>
    <property type="match status" value="1"/>
</dbReference>
<name>U5CZG8_AMBTC</name>
<dbReference type="OMA" id="DDNTNHI"/>
<feature type="region of interest" description="Disordered" evidence="5">
    <location>
        <begin position="1"/>
        <end position="34"/>
    </location>
</feature>
<dbReference type="KEGG" id="atr:18443684"/>
<evidence type="ECO:0000256" key="2">
    <source>
        <dbReference type="ARBA" id="ARBA00022491"/>
    </source>
</evidence>
<dbReference type="eggNOG" id="KOG4204">
    <property type="taxonomic scope" value="Eukaryota"/>
</dbReference>
<dbReference type="EMBL" id="KI392503">
    <property type="protein sequence ID" value="ERN15395.1"/>
    <property type="molecule type" value="Genomic_DNA"/>
</dbReference>
<keyword evidence="2" id="KW-0678">Repressor</keyword>
<keyword evidence="3 4" id="KW-0539">Nucleus</keyword>
<feature type="compositionally biased region" description="Polar residues" evidence="5">
    <location>
        <begin position="23"/>
        <end position="34"/>
    </location>
</feature>
<dbReference type="FunFam" id="1.20.1160.11:FF:000001">
    <property type="entry name" value="Paired amphipathic helix protein Sin3"/>
    <property type="match status" value="1"/>
</dbReference>
<feature type="compositionally biased region" description="Basic and acidic residues" evidence="5">
    <location>
        <begin position="1"/>
        <end position="12"/>
    </location>
</feature>
<dbReference type="InterPro" id="IPR039774">
    <property type="entry name" value="Sin3-like"/>
</dbReference>
<keyword evidence="7" id="KW-1185">Reference proteome</keyword>
<dbReference type="InterPro" id="IPR003822">
    <property type="entry name" value="PAH"/>
</dbReference>
<evidence type="ECO:0008006" key="8">
    <source>
        <dbReference type="Google" id="ProtNLM"/>
    </source>
</evidence>
<dbReference type="PANTHER" id="PTHR12346">
    <property type="entry name" value="SIN3B-RELATED"/>
    <property type="match status" value="1"/>
</dbReference>